<dbReference type="InterPro" id="IPR053139">
    <property type="entry name" value="Surface_bspA-like"/>
</dbReference>
<evidence type="ECO:0000313" key="3">
    <source>
        <dbReference type="Proteomes" id="UP001054902"/>
    </source>
</evidence>
<name>A0AAD3DCK1_9STRA</name>
<feature type="signal peptide" evidence="1">
    <location>
        <begin position="1"/>
        <end position="19"/>
    </location>
</feature>
<evidence type="ECO:0000256" key="1">
    <source>
        <dbReference type="SAM" id="SignalP"/>
    </source>
</evidence>
<dbReference type="PANTHER" id="PTHR45661:SF3">
    <property type="entry name" value="IG-LIKE DOMAIN-CONTAINING PROTEIN"/>
    <property type="match status" value="1"/>
</dbReference>
<keyword evidence="1" id="KW-0732">Signal</keyword>
<organism evidence="2 3">
    <name type="scientific">Chaetoceros tenuissimus</name>
    <dbReference type="NCBI Taxonomy" id="426638"/>
    <lineage>
        <taxon>Eukaryota</taxon>
        <taxon>Sar</taxon>
        <taxon>Stramenopiles</taxon>
        <taxon>Ochrophyta</taxon>
        <taxon>Bacillariophyta</taxon>
        <taxon>Coscinodiscophyceae</taxon>
        <taxon>Chaetocerotophycidae</taxon>
        <taxon>Chaetocerotales</taxon>
        <taxon>Chaetocerotaceae</taxon>
        <taxon>Chaetoceros</taxon>
    </lineage>
</organism>
<dbReference type="EMBL" id="BLLK01000075">
    <property type="protein sequence ID" value="GFH61918.1"/>
    <property type="molecule type" value="Genomic_DNA"/>
</dbReference>
<evidence type="ECO:0000313" key="2">
    <source>
        <dbReference type="EMBL" id="GFH61918.1"/>
    </source>
</evidence>
<comment type="caution">
    <text evidence="2">The sequence shown here is derived from an EMBL/GenBank/DDBJ whole genome shotgun (WGS) entry which is preliminary data.</text>
</comment>
<dbReference type="Pfam" id="PF13306">
    <property type="entry name" value="LRR_5"/>
    <property type="match status" value="1"/>
</dbReference>
<dbReference type="PANTHER" id="PTHR45661">
    <property type="entry name" value="SURFACE ANTIGEN"/>
    <property type="match status" value="1"/>
</dbReference>
<protein>
    <recommendedName>
        <fullName evidence="4">Leucine-rich repeat domain-containing protein</fullName>
    </recommendedName>
</protein>
<dbReference type="AlphaFoldDB" id="A0AAD3DCK1"/>
<feature type="chain" id="PRO_5042114294" description="Leucine-rich repeat domain-containing protein" evidence="1">
    <location>
        <begin position="20"/>
        <end position="226"/>
    </location>
</feature>
<evidence type="ECO:0008006" key="4">
    <source>
        <dbReference type="Google" id="ProtNLM"/>
    </source>
</evidence>
<proteinExistence type="predicted"/>
<keyword evidence="3" id="KW-1185">Reference proteome</keyword>
<accession>A0AAD3DCK1</accession>
<reference evidence="2 3" key="1">
    <citation type="journal article" date="2021" name="Sci. Rep.">
        <title>The genome of the diatom Chaetoceros tenuissimus carries an ancient integrated fragment of an extant virus.</title>
        <authorList>
            <person name="Hongo Y."/>
            <person name="Kimura K."/>
            <person name="Takaki Y."/>
            <person name="Yoshida Y."/>
            <person name="Baba S."/>
            <person name="Kobayashi G."/>
            <person name="Nagasaki K."/>
            <person name="Hano T."/>
            <person name="Tomaru Y."/>
        </authorList>
    </citation>
    <scope>NUCLEOTIDE SEQUENCE [LARGE SCALE GENOMIC DNA]</scope>
    <source>
        <strain evidence="2 3">NIES-3715</strain>
    </source>
</reference>
<dbReference type="Gene3D" id="3.80.10.10">
    <property type="entry name" value="Ribonuclease Inhibitor"/>
    <property type="match status" value="1"/>
</dbReference>
<sequence>MTILESFLFMIIVLPGVEVIPEWTFWSCRYVNVVIMADDSVQRIEHCAFYRCRSLVFVKLSTNLEYIGNGVFNACYSLTSIFIPPSCREIGNGAFYDCTKLIIFSVPHQTRLGETVITNTALVRASPFESVLDGYYANQQGRVHEWIKNLNQGEEYALHRACSAFNPLKEIIYGIVKRKGPSSFKKRNEIGMTPLDYLEANPFVRHELDQRALMKQYVLEMMGGTM</sequence>
<dbReference type="InterPro" id="IPR032675">
    <property type="entry name" value="LRR_dom_sf"/>
</dbReference>
<dbReference type="Proteomes" id="UP001054902">
    <property type="component" value="Unassembled WGS sequence"/>
</dbReference>
<dbReference type="InterPro" id="IPR026906">
    <property type="entry name" value="LRR_5"/>
</dbReference>
<gene>
    <name evidence="2" type="ORF">CTEN210_18394</name>
</gene>
<dbReference type="SUPFAM" id="SSF52058">
    <property type="entry name" value="L domain-like"/>
    <property type="match status" value="1"/>
</dbReference>